<evidence type="ECO:0000256" key="4">
    <source>
        <dbReference type="ARBA" id="ARBA00022670"/>
    </source>
</evidence>
<dbReference type="RefSeq" id="WP_164678446.1">
    <property type="nucleotide sequence ID" value="NZ_CP049057.1"/>
</dbReference>
<comment type="cofactor">
    <cofactor evidence="1">
        <name>Zn(2+)</name>
        <dbReference type="ChEBI" id="CHEBI:29105"/>
    </cofactor>
</comment>
<dbReference type="EC" id="3.4.17.18" evidence="11"/>
<dbReference type="SMART" id="SM00631">
    <property type="entry name" value="Zn_pept"/>
    <property type="match status" value="1"/>
</dbReference>
<dbReference type="KEGG" id="mgel:G5B37_02325"/>
<evidence type="ECO:0000256" key="7">
    <source>
        <dbReference type="ARBA" id="ARBA00022801"/>
    </source>
</evidence>
<dbReference type="Pfam" id="PF18962">
    <property type="entry name" value="Por_Secre_tail"/>
    <property type="match status" value="1"/>
</dbReference>
<dbReference type="InterPro" id="IPR033810">
    <property type="entry name" value="Carboxypeptidase_T"/>
</dbReference>
<dbReference type="Pfam" id="PF00246">
    <property type="entry name" value="Peptidase_M14"/>
    <property type="match status" value="1"/>
</dbReference>
<keyword evidence="15" id="KW-1185">Reference proteome</keyword>
<evidence type="ECO:0000256" key="1">
    <source>
        <dbReference type="ARBA" id="ARBA00001947"/>
    </source>
</evidence>
<dbReference type="GO" id="GO:0008270">
    <property type="term" value="F:zinc ion binding"/>
    <property type="evidence" value="ECO:0007669"/>
    <property type="project" value="InterPro"/>
</dbReference>
<name>A0A6G6GIW4_9FLAO</name>
<dbReference type="InterPro" id="IPR049419">
    <property type="entry name" value="Reelin_subrepeat-B"/>
</dbReference>
<dbReference type="Proteomes" id="UP000505306">
    <property type="component" value="Chromosome"/>
</dbReference>
<keyword evidence="6" id="KW-0732">Signal</keyword>
<dbReference type="InterPro" id="IPR026444">
    <property type="entry name" value="Secre_tail"/>
</dbReference>
<feature type="active site" description="Proton donor/acceptor" evidence="12">
    <location>
        <position position="383"/>
    </location>
</feature>
<dbReference type="GO" id="GO:0005615">
    <property type="term" value="C:extracellular space"/>
    <property type="evidence" value="ECO:0007669"/>
    <property type="project" value="TreeGrafter"/>
</dbReference>
<dbReference type="NCBIfam" id="TIGR04183">
    <property type="entry name" value="Por_Secre_tail"/>
    <property type="match status" value="1"/>
</dbReference>
<dbReference type="GO" id="GO:0004181">
    <property type="term" value="F:metallocarboxypeptidase activity"/>
    <property type="evidence" value="ECO:0007669"/>
    <property type="project" value="InterPro"/>
</dbReference>
<dbReference type="Pfam" id="PF21471">
    <property type="entry name" value="Reelin_subrepeat-B"/>
    <property type="match status" value="1"/>
</dbReference>
<evidence type="ECO:0000256" key="8">
    <source>
        <dbReference type="ARBA" id="ARBA00022833"/>
    </source>
</evidence>
<accession>A0A6G6GIW4</accession>
<keyword evidence="9" id="KW-0482">Metalloprotease</keyword>
<evidence type="ECO:0000256" key="11">
    <source>
        <dbReference type="ARBA" id="ARBA00066554"/>
    </source>
</evidence>
<dbReference type="PROSITE" id="PS52035">
    <property type="entry name" value="PEPTIDASE_M14"/>
    <property type="match status" value="1"/>
</dbReference>
<dbReference type="Gene3D" id="3.40.630.10">
    <property type="entry name" value="Zn peptidases"/>
    <property type="match status" value="1"/>
</dbReference>
<keyword evidence="4" id="KW-0645">Protease</keyword>
<keyword evidence="8" id="KW-0862">Zinc</keyword>
<organism evidence="14 15">
    <name type="scientific">Rasiella rasia</name>
    <dbReference type="NCBI Taxonomy" id="2744027"/>
    <lineage>
        <taxon>Bacteria</taxon>
        <taxon>Pseudomonadati</taxon>
        <taxon>Bacteroidota</taxon>
        <taxon>Flavobacteriia</taxon>
        <taxon>Flavobacteriales</taxon>
        <taxon>Flavobacteriaceae</taxon>
        <taxon>Rasiella</taxon>
    </lineage>
</organism>
<comment type="similarity">
    <text evidence="2 12">Belongs to the peptidase M14 family.</text>
</comment>
<keyword evidence="7" id="KW-0378">Hydrolase</keyword>
<keyword evidence="3" id="KW-0121">Carboxypeptidase</keyword>
<dbReference type="PANTHER" id="PTHR11705">
    <property type="entry name" value="PROTEASE FAMILY M14 CARBOXYPEPTIDASE A,B"/>
    <property type="match status" value="1"/>
</dbReference>
<dbReference type="GO" id="GO:0006508">
    <property type="term" value="P:proteolysis"/>
    <property type="evidence" value="ECO:0007669"/>
    <property type="project" value="UniProtKB-KW"/>
</dbReference>
<evidence type="ECO:0000256" key="2">
    <source>
        <dbReference type="ARBA" id="ARBA00005988"/>
    </source>
</evidence>
<dbReference type="PANTHER" id="PTHR11705:SF143">
    <property type="entry name" value="SLL0236 PROTEIN"/>
    <property type="match status" value="1"/>
</dbReference>
<evidence type="ECO:0000256" key="6">
    <source>
        <dbReference type="ARBA" id="ARBA00022729"/>
    </source>
</evidence>
<dbReference type="AlphaFoldDB" id="A0A6G6GIW4"/>
<evidence type="ECO:0000313" key="14">
    <source>
        <dbReference type="EMBL" id="QIE58440.1"/>
    </source>
</evidence>
<dbReference type="InterPro" id="IPR000834">
    <property type="entry name" value="Peptidase_M14"/>
</dbReference>
<evidence type="ECO:0000256" key="5">
    <source>
        <dbReference type="ARBA" id="ARBA00022723"/>
    </source>
</evidence>
<evidence type="ECO:0000256" key="3">
    <source>
        <dbReference type="ARBA" id="ARBA00022645"/>
    </source>
</evidence>
<evidence type="ECO:0000313" key="15">
    <source>
        <dbReference type="Proteomes" id="UP000505306"/>
    </source>
</evidence>
<feature type="domain" description="Peptidase M14" evidence="13">
    <location>
        <begin position="123"/>
        <end position="414"/>
    </location>
</feature>
<dbReference type="Gene3D" id="2.60.120.260">
    <property type="entry name" value="Galactose-binding domain-like"/>
    <property type="match status" value="1"/>
</dbReference>
<reference evidence="14 15" key="1">
    <citation type="submission" date="2020-02" db="EMBL/GenBank/DDBJ databases">
        <title>Complete genome sequence of Flavobacteriaceae bacterium.</title>
        <authorList>
            <person name="Kim S.-J."/>
            <person name="Kim Y.-S."/>
            <person name="Kim K.-H."/>
        </authorList>
    </citation>
    <scope>NUCLEOTIDE SEQUENCE [LARGE SCALE GENOMIC DNA]</scope>
    <source>
        <strain evidence="14 15">RR4-40</strain>
    </source>
</reference>
<protein>
    <recommendedName>
        <fullName evidence="11">carboxypeptidase T</fullName>
        <ecNumber evidence="11">3.4.17.18</ecNumber>
    </recommendedName>
</protein>
<gene>
    <name evidence="14" type="ORF">G5B37_02325</name>
</gene>
<proteinExistence type="inferred from homology"/>
<evidence type="ECO:0000259" key="13">
    <source>
        <dbReference type="PROSITE" id="PS52035"/>
    </source>
</evidence>
<evidence type="ECO:0000256" key="9">
    <source>
        <dbReference type="ARBA" id="ARBA00023049"/>
    </source>
</evidence>
<dbReference type="CDD" id="cd03859">
    <property type="entry name" value="M14_CPT"/>
    <property type="match status" value="1"/>
</dbReference>
<dbReference type="PRINTS" id="PR00765">
    <property type="entry name" value="CRBOXYPTASEA"/>
</dbReference>
<dbReference type="FunFam" id="3.40.630.10:FF:000084">
    <property type="entry name" value="Carboxypeptidase B2"/>
    <property type="match status" value="1"/>
</dbReference>
<dbReference type="EMBL" id="CP049057">
    <property type="protein sequence ID" value="QIE58440.1"/>
    <property type="molecule type" value="Genomic_DNA"/>
</dbReference>
<evidence type="ECO:0000256" key="10">
    <source>
        <dbReference type="ARBA" id="ARBA00050859"/>
    </source>
</evidence>
<keyword evidence="5" id="KW-0479">Metal-binding</keyword>
<comment type="catalytic activity">
    <reaction evidence="10">
        <text>Releases a C-terminal residue, which may be hydrophobic or positively charged.</text>
        <dbReference type="EC" id="3.4.17.18"/>
    </reaction>
</comment>
<dbReference type="SUPFAM" id="SSF53187">
    <property type="entry name" value="Zn-dependent exopeptidases"/>
    <property type="match status" value="1"/>
</dbReference>
<evidence type="ECO:0000256" key="12">
    <source>
        <dbReference type="PROSITE-ProRule" id="PRU01379"/>
    </source>
</evidence>
<sequence length="771" mass="85452">MLQKITTLFVATIILCNVAQTKAQQEIYSEISVKLNSLEDVQSLADNGFDIDHYQGNWQEGIRFFVTQNELNLINSLGYNVEVTIPNYKTYYNEQQLLDRAQNPILTKTAFVANGFDLGSMGGFYTNDEVVAKLDEMRAEYPNLITAKTSIGTTFEGRDIWMVKISDNPDIDEEEPAAHFDALHHAREPLSMATTINYMFYLLENYETDAGIKFLVDNREIYFVPVVNPDGYVFNETTDPNGGGLWRKNRTPDTGGCVGVDLNRNYGFGYATNNSCSSPNPCSNIYRGPSAFSEAESVAIRDLLGQTEANTAFSTHSTAGTYLMPYGFDTSPPAFDIYSEWASAFLSANDYSYGVTSQMLGYTSCGVTRDYLHSEGIYGWTPEIAGSGFWPPESTIFDLVAENIRPFLFQTYIAGAYLDVQSHEILGDVLPGEPFQLIVEIKNIGVGATANTTSVIVQTDNQNVIAPTASTFGDIPARERKDNAAIPFQFEILPEMEDGFFTITVQTIQDGIPNETIEIPVFLGENEVLFSDDAEGTAANWTASGNGTIMWGINNDDSYSGIQSFGDSNDGNGENDTENFFELNEIFDLTQVPAPRVQFAAKYSLPGSDIAQLQVSPNNGVDWETLQQFNRSEDWTIYKLNLSAYKESNAVKFRFRQVNDGAIPGDGFYFDDFSIVGYTSLILGVSDIDASEILVVPNPFIEKITVQLGTETNEVNVALYDGLGRKLTISEERKTNQIILTDVDKLSSGLYFLTITDKTNGKKTVKQLIKD</sequence>